<proteinExistence type="predicted"/>
<evidence type="ECO:0000313" key="1">
    <source>
        <dbReference type="EMBL" id="EAT85924.1"/>
    </source>
</evidence>
<dbReference type="RefSeq" id="XP_001797617.1">
    <property type="nucleotide sequence ID" value="XM_001797565.1"/>
</dbReference>
<dbReference type="HOGENOM" id="CLU_2638871_0_0_1"/>
<dbReference type="EMBL" id="CH445334">
    <property type="protein sequence ID" value="EAT85924.1"/>
    <property type="molecule type" value="Genomic_DNA"/>
</dbReference>
<dbReference type="InParanoid" id="Q0ULU1"/>
<organism evidence="1 2">
    <name type="scientific">Phaeosphaeria nodorum (strain SN15 / ATCC MYA-4574 / FGSC 10173)</name>
    <name type="common">Glume blotch fungus</name>
    <name type="synonym">Parastagonospora nodorum</name>
    <dbReference type="NCBI Taxonomy" id="321614"/>
    <lineage>
        <taxon>Eukaryota</taxon>
        <taxon>Fungi</taxon>
        <taxon>Dikarya</taxon>
        <taxon>Ascomycota</taxon>
        <taxon>Pezizomycotina</taxon>
        <taxon>Dothideomycetes</taxon>
        <taxon>Pleosporomycetidae</taxon>
        <taxon>Pleosporales</taxon>
        <taxon>Pleosporineae</taxon>
        <taxon>Phaeosphaeriaceae</taxon>
        <taxon>Parastagonospora</taxon>
    </lineage>
</organism>
<gene>
    <name evidence="1" type="ORF">SNOG_07273</name>
</gene>
<accession>Q0ULU1</accession>
<name>Q0ULU1_PHANO</name>
<dbReference type="GeneID" id="5974507"/>
<protein>
    <submittedName>
        <fullName evidence="1">Uncharacterized protein</fullName>
    </submittedName>
</protein>
<reference evidence="2" key="1">
    <citation type="journal article" date="2007" name="Plant Cell">
        <title>Dothideomycete-plant interactions illuminated by genome sequencing and EST analysis of the wheat pathogen Stagonospora nodorum.</title>
        <authorList>
            <person name="Hane J.K."/>
            <person name="Lowe R.G."/>
            <person name="Solomon P.S."/>
            <person name="Tan K.C."/>
            <person name="Schoch C.L."/>
            <person name="Spatafora J.W."/>
            <person name="Crous P.W."/>
            <person name="Kodira C."/>
            <person name="Birren B.W."/>
            <person name="Galagan J.E."/>
            <person name="Torriani S.F."/>
            <person name="McDonald B.A."/>
            <person name="Oliver R.P."/>
        </authorList>
    </citation>
    <scope>NUCLEOTIDE SEQUENCE [LARGE SCALE GENOMIC DNA]</scope>
    <source>
        <strain evidence="2">SN15 / ATCC MYA-4574 / FGSC 10173</strain>
    </source>
</reference>
<dbReference type="Proteomes" id="UP000001055">
    <property type="component" value="Unassembled WGS sequence"/>
</dbReference>
<evidence type="ECO:0000313" key="2">
    <source>
        <dbReference type="Proteomes" id="UP000001055"/>
    </source>
</evidence>
<dbReference type="KEGG" id="pno:SNOG_07273"/>
<dbReference type="AlphaFoldDB" id="Q0ULU1"/>
<sequence>MAITARNAVGVEHNLSLEVPEVGSRQAVVLAPTLLLARFLPFMVASQTAVAIGVQQVLYVSDLEHDHSKVVAFYVRV</sequence>